<evidence type="ECO:0000313" key="1">
    <source>
        <dbReference type="EMBL" id="KAK7479714.1"/>
    </source>
</evidence>
<protein>
    <submittedName>
        <fullName evidence="1">Uncharacterized protein</fullName>
    </submittedName>
</protein>
<dbReference type="AlphaFoldDB" id="A0ABD0JYA6"/>
<reference evidence="1 2" key="1">
    <citation type="journal article" date="2023" name="Sci. Data">
        <title>Genome assembly of the Korean intertidal mud-creeper Batillaria attramentaria.</title>
        <authorList>
            <person name="Patra A.K."/>
            <person name="Ho P.T."/>
            <person name="Jun S."/>
            <person name="Lee S.J."/>
            <person name="Kim Y."/>
            <person name="Won Y.J."/>
        </authorList>
    </citation>
    <scope>NUCLEOTIDE SEQUENCE [LARGE SCALE GENOMIC DNA]</scope>
    <source>
        <strain evidence="1">Wonlab-2016</strain>
    </source>
</reference>
<feature type="non-terminal residue" evidence="1">
    <location>
        <position position="1"/>
    </location>
</feature>
<feature type="non-terminal residue" evidence="1">
    <location>
        <position position="189"/>
    </location>
</feature>
<accession>A0ABD0JYA6</accession>
<keyword evidence="2" id="KW-1185">Reference proteome</keyword>
<organism evidence="1 2">
    <name type="scientific">Batillaria attramentaria</name>
    <dbReference type="NCBI Taxonomy" id="370345"/>
    <lineage>
        <taxon>Eukaryota</taxon>
        <taxon>Metazoa</taxon>
        <taxon>Spiralia</taxon>
        <taxon>Lophotrochozoa</taxon>
        <taxon>Mollusca</taxon>
        <taxon>Gastropoda</taxon>
        <taxon>Caenogastropoda</taxon>
        <taxon>Sorbeoconcha</taxon>
        <taxon>Cerithioidea</taxon>
        <taxon>Batillariidae</taxon>
        <taxon>Batillaria</taxon>
    </lineage>
</organism>
<comment type="caution">
    <text evidence="1">The sequence shown here is derived from an EMBL/GenBank/DDBJ whole genome shotgun (WGS) entry which is preliminary data.</text>
</comment>
<gene>
    <name evidence="1" type="ORF">BaRGS_00029090</name>
</gene>
<evidence type="ECO:0000313" key="2">
    <source>
        <dbReference type="Proteomes" id="UP001519460"/>
    </source>
</evidence>
<name>A0ABD0JYA6_9CAEN</name>
<sequence>AGLMFRSVNFWRPSLAVSFGLNHLVNYAYDDMSGGGGGRWCVTGAKETVSERRDFAIIGGAHETVRPCFLPNWKLDSTGIEANNLKGEAARGALLPPVSLKGRGVNREEGKGGQGLSVGSLVAPGIRDVTPVPDCMSWRHGQAQQCPSVNFLRPFTRLSASYVDLSNGTCTAIYNTAGPVCPAMEPEAE</sequence>
<proteinExistence type="predicted"/>
<dbReference type="EMBL" id="JACVVK020000297">
    <property type="protein sequence ID" value="KAK7479714.1"/>
    <property type="molecule type" value="Genomic_DNA"/>
</dbReference>
<dbReference type="Proteomes" id="UP001519460">
    <property type="component" value="Unassembled WGS sequence"/>
</dbReference>